<organism evidence="1 2">
    <name type="scientific">Pleurodeles waltl</name>
    <name type="common">Iberian ribbed newt</name>
    <dbReference type="NCBI Taxonomy" id="8319"/>
    <lineage>
        <taxon>Eukaryota</taxon>
        <taxon>Metazoa</taxon>
        <taxon>Chordata</taxon>
        <taxon>Craniata</taxon>
        <taxon>Vertebrata</taxon>
        <taxon>Euteleostomi</taxon>
        <taxon>Amphibia</taxon>
        <taxon>Batrachia</taxon>
        <taxon>Caudata</taxon>
        <taxon>Salamandroidea</taxon>
        <taxon>Salamandridae</taxon>
        <taxon>Pleurodelinae</taxon>
        <taxon>Pleurodeles</taxon>
    </lineage>
</organism>
<name>A0AAV7NQV7_PLEWA</name>
<evidence type="ECO:0000313" key="1">
    <source>
        <dbReference type="EMBL" id="KAJ1118476.1"/>
    </source>
</evidence>
<evidence type="ECO:0000313" key="2">
    <source>
        <dbReference type="Proteomes" id="UP001066276"/>
    </source>
</evidence>
<dbReference type="Proteomes" id="UP001066276">
    <property type="component" value="Chromosome 8"/>
</dbReference>
<accession>A0AAV7NQV7</accession>
<protein>
    <submittedName>
        <fullName evidence="1">Uncharacterized protein</fullName>
    </submittedName>
</protein>
<proteinExistence type="predicted"/>
<gene>
    <name evidence="1" type="ORF">NDU88_006667</name>
</gene>
<keyword evidence="2" id="KW-1185">Reference proteome</keyword>
<sequence>MSWSRGRTSKKVPIARHQRCCQKQKQPIPWHRNAPNAQRRKPHLWYNTICRLQDIHRRQGAIRLRHGTPVDVKALINVVALHIVKVNAGCSPSSKAHTASKHITPLVQLELPALTSRTQPVSQSRNK</sequence>
<reference evidence="1" key="1">
    <citation type="journal article" date="2022" name="bioRxiv">
        <title>Sequencing and chromosome-scale assembly of the giantPleurodeles waltlgenome.</title>
        <authorList>
            <person name="Brown T."/>
            <person name="Elewa A."/>
            <person name="Iarovenko S."/>
            <person name="Subramanian E."/>
            <person name="Araus A.J."/>
            <person name="Petzold A."/>
            <person name="Susuki M."/>
            <person name="Suzuki K.-i.T."/>
            <person name="Hayashi T."/>
            <person name="Toyoda A."/>
            <person name="Oliveira C."/>
            <person name="Osipova E."/>
            <person name="Leigh N.D."/>
            <person name="Simon A."/>
            <person name="Yun M.H."/>
        </authorList>
    </citation>
    <scope>NUCLEOTIDE SEQUENCE</scope>
    <source>
        <strain evidence="1">20211129_DDA</strain>
        <tissue evidence="1">Liver</tissue>
    </source>
</reference>
<comment type="caution">
    <text evidence="1">The sequence shown here is derived from an EMBL/GenBank/DDBJ whole genome shotgun (WGS) entry which is preliminary data.</text>
</comment>
<dbReference type="AlphaFoldDB" id="A0AAV7NQV7"/>
<dbReference type="EMBL" id="JANPWB010000012">
    <property type="protein sequence ID" value="KAJ1118476.1"/>
    <property type="molecule type" value="Genomic_DNA"/>
</dbReference>